<accession>A0ABN3JQE2</accession>
<comment type="caution">
    <text evidence="2">The sequence shown here is derived from an EMBL/GenBank/DDBJ whole genome shotgun (WGS) entry which is preliminary data.</text>
</comment>
<evidence type="ECO:0000313" key="3">
    <source>
        <dbReference type="Proteomes" id="UP001500460"/>
    </source>
</evidence>
<gene>
    <name evidence="2" type="ORF">GCM10010421_25480</name>
</gene>
<protein>
    <submittedName>
        <fullName evidence="2">Uncharacterized protein</fullName>
    </submittedName>
</protein>
<keyword evidence="3" id="KW-1185">Reference proteome</keyword>
<proteinExistence type="predicted"/>
<organism evidence="2 3">
    <name type="scientific">Streptomyces glaucus</name>
    <dbReference type="NCBI Taxonomy" id="284029"/>
    <lineage>
        <taxon>Bacteria</taxon>
        <taxon>Bacillati</taxon>
        <taxon>Actinomycetota</taxon>
        <taxon>Actinomycetes</taxon>
        <taxon>Kitasatosporales</taxon>
        <taxon>Streptomycetaceae</taxon>
        <taxon>Streptomyces</taxon>
    </lineage>
</organism>
<evidence type="ECO:0000313" key="2">
    <source>
        <dbReference type="EMBL" id="GAA2434995.1"/>
    </source>
</evidence>
<evidence type="ECO:0000256" key="1">
    <source>
        <dbReference type="SAM" id="MobiDB-lite"/>
    </source>
</evidence>
<feature type="compositionally biased region" description="Gly residues" evidence="1">
    <location>
        <begin position="8"/>
        <end position="18"/>
    </location>
</feature>
<name>A0ABN3JQE2_9ACTN</name>
<sequence length="164" mass="17709">MREAFRGPGEGAGPGMGETDGRAPGARGMRTYATGFVTRVTARHRLPLDYSVASLRVVDFLIDGLRKGGADGERAQAVLFGLGAYVGEVLVRRAGAVWVDLDADQRACFGQPVGVRMPDGRVWNPIGKVHNRFRTGGPEESLRTFYLTLHGRARRTAVRGARTG</sequence>
<dbReference type="EMBL" id="BAAATK010000013">
    <property type="protein sequence ID" value="GAA2434995.1"/>
    <property type="molecule type" value="Genomic_DNA"/>
</dbReference>
<feature type="region of interest" description="Disordered" evidence="1">
    <location>
        <begin position="1"/>
        <end position="25"/>
    </location>
</feature>
<dbReference type="Proteomes" id="UP001500460">
    <property type="component" value="Unassembled WGS sequence"/>
</dbReference>
<reference evidence="3" key="1">
    <citation type="journal article" date="2019" name="Int. J. Syst. Evol. Microbiol.">
        <title>The Global Catalogue of Microorganisms (GCM) 10K type strain sequencing project: providing services to taxonomists for standard genome sequencing and annotation.</title>
        <authorList>
            <consortium name="The Broad Institute Genomics Platform"/>
            <consortium name="The Broad Institute Genome Sequencing Center for Infectious Disease"/>
            <person name="Wu L."/>
            <person name="Ma J."/>
        </authorList>
    </citation>
    <scope>NUCLEOTIDE SEQUENCE [LARGE SCALE GENOMIC DNA]</scope>
    <source>
        <strain evidence="3">JCM 6922</strain>
    </source>
</reference>